<dbReference type="Proteomes" id="UP000289555">
    <property type="component" value="Chromosome"/>
</dbReference>
<name>A0ABN5WTA3_9GAMM</name>
<evidence type="ECO:0000313" key="2">
    <source>
        <dbReference type="Proteomes" id="UP000289555"/>
    </source>
</evidence>
<reference evidence="2" key="1">
    <citation type="journal article" date="2019" name="Microbiol. Resour. Announc.">
        <title>Complete Genome Sequence of Halomonas olivaria, a Moderately Halophilic Bacterium Isolated from Olive Processing Effluents, Obtained by Nanopore Sequencing.</title>
        <authorList>
            <person name="Nagata S."/>
            <person name="Ii K.M."/>
            <person name="Tsukimi T."/>
            <person name="Miura M.C."/>
            <person name="Galipon J."/>
            <person name="Arakawa K."/>
        </authorList>
    </citation>
    <scope>NUCLEOTIDE SEQUENCE [LARGE SCALE GENOMIC DNA]</scope>
    <source>
        <strain evidence="2">TYRC17</strain>
    </source>
</reference>
<organism evidence="1 2">
    <name type="scientific">Vreelandella olivaria</name>
    <dbReference type="NCBI Taxonomy" id="390919"/>
    <lineage>
        <taxon>Bacteria</taxon>
        <taxon>Pseudomonadati</taxon>
        <taxon>Pseudomonadota</taxon>
        <taxon>Gammaproteobacteria</taxon>
        <taxon>Oceanospirillales</taxon>
        <taxon>Halomonadaceae</taxon>
        <taxon>Vreelandella</taxon>
    </lineage>
</organism>
<gene>
    <name evidence="1" type="ORF">HORIV_25920</name>
</gene>
<evidence type="ECO:0000313" key="1">
    <source>
        <dbReference type="EMBL" id="BBI50171.1"/>
    </source>
</evidence>
<keyword evidence="2" id="KW-1185">Reference proteome</keyword>
<proteinExistence type="predicted"/>
<sequence length="59" mass="6344">MDAALTGVEVSPWQQAPGGGPLDAWVQARDFRGRVLFSSNGESTLYFPEFLPPHAAAAR</sequence>
<accession>A0ABN5WTA3</accession>
<protein>
    <submittedName>
        <fullName evidence="1">Uncharacterized protein</fullName>
    </submittedName>
</protein>
<dbReference type="EMBL" id="AP019416">
    <property type="protein sequence ID" value="BBI50171.1"/>
    <property type="molecule type" value="Genomic_DNA"/>
</dbReference>